<proteinExistence type="predicted"/>
<dbReference type="Proteomes" id="UP000489190">
    <property type="component" value="Unassembled WGS sequence"/>
</dbReference>
<protein>
    <submittedName>
        <fullName evidence="1">Uncharacterized protein</fullName>
    </submittedName>
</protein>
<name>A0A7X1XMP2_9PSED</name>
<evidence type="ECO:0000313" key="1">
    <source>
        <dbReference type="EMBL" id="MQT92911.1"/>
    </source>
</evidence>
<gene>
    <name evidence="1" type="ORF">GHO39_27990</name>
</gene>
<comment type="caution">
    <text evidence="1">The sequence shown here is derived from an EMBL/GenBank/DDBJ whole genome shotgun (WGS) entry which is preliminary data.</text>
</comment>
<dbReference type="RefSeq" id="WP_153331065.1">
    <property type="nucleotide sequence ID" value="NZ_WIWI01000218.1"/>
</dbReference>
<evidence type="ECO:0000313" key="2">
    <source>
        <dbReference type="Proteomes" id="UP000489190"/>
    </source>
</evidence>
<organism evidence="1 2">
    <name type="scientific">Pseudomonas helleri</name>
    <dbReference type="NCBI Taxonomy" id="1608996"/>
    <lineage>
        <taxon>Bacteria</taxon>
        <taxon>Pseudomonadati</taxon>
        <taxon>Pseudomonadota</taxon>
        <taxon>Gammaproteobacteria</taxon>
        <taxon>Pseudomonadales</taxon>
        <taxon>Pseudomonadaceae</taxon>
        <taxon>Pseudomonas</taxon>
    </lineage>
</organism>
<dbReference type="AlphaFoldDB" id="A0A7X1XMP2"/>
<dbReference type="EMBL" id="WIWI01000218">
    <property type="protein sequence ID" value="MQT92911.1"/>
    <property type="molecule type" value="Genomic_DNA"/>
</dbReference>
<accession>A0A7X1XMP2</accession>
<reference evidence="1 2" key="1">
    <citation type="submission" date="2019-10" db="EMBL/GenBank/DDBJ databases">
        <title>Evaluation of single-gene subtyping targets for Pseudomonas.</title>
        <authorList>
            <person name="Reichler S.J."/>
            <person name="Orsi R.H."/>
            <person name="Wiedmann M."/>
            <person name="Martin N.H."/>
            <person name="Murphy S.I."/>
        </authorList>
    </citation>
    <scope>NUCLEOTIDE SEQUENCE [LARGE SCALE GENOMIC DNA]</scope>
    <source>
        <strain evidence="1 2">FSL R10-3254</strain>
    </source>
</reference>
<sequence length="70" mass="7972">MSVEPKQPCKSLSNGVDVFVWGTENNHKQASLKDGLDEAQNMVYKVITELKEKEDLINSVKHNNRVRPSF</sequence>